<dbReference type="PANTHER" id="PTHR44591:SF22">
    <property type="entry name" value="CHEY SUBFAMILY"/>
    <property type="match status" value="1"/>
</dbReference>
<evidence type="ECO:0000256" key="1">
    <source>
        <dbReference type="ARBA" id="ARBA00022553"/>
    </source>
</evidence>
<evidence type="ECO:0000313" key="4">
    <source>
        <dbReference type="EMBL" id="GMA30024.1"/>
    </source>
</evidence>
<dbReference type="SMART" id="SM00448">
    <property type="entry name" value="REC"/>
    <property type="match status" value="1"/>
</dbReference>
<evidence type="ECO:0000259" key="3">
    <source>
        <dbReference type="PROSITE" id="PS50110"/>
    </source>
</evidence>
<dbReference type="SUPFAM" id="SSF52172">
    <property type="entry name" value="CheY-like"/>
    <property type="match status" value="1"/>
</dbReference>
<dbReference type="PROSITE" id="PS50110">
    <property type="entry name" value="RESPONSE_REGULATORY"/>
    <property type="match status" value="1"/>
</dbReference>
<dbReference type="InterPro" id="IPR011006">
    <property type="entry name" value="CheY-like_superfamily"/>
</dbReference>
<evidence type="ECO:0000313" key="5">
    <source>
        <dbReference type="EMBL" id="GMA33470.1"/>
    </source>
</evidence>
<reference evidence="4" key="1">
    <citation type="journal article" date="2014" name="Int. J. Syst. Evol. Microbiol.">
        <title>Complete genome sequence of Corynebacterium casei LMG S-19264T (=DSM 44701T), isolated from a smear-ripened cheese.</title>
        <authorList>
            <consortium name="US DOE Joint Genome Institute (JGI-PGF)"/>
            <person name="Walter F."/>
            <person name="Albersmeier A."/>
            <person name="Kalinowski J."/>
            <person name="Ruckert C."/>
        </authorList>
    </citation>
    <scope>NUCLEOTIDE SEQUENCE</scope>
    <source>
        <strain evidence="4">NBRC 112290</strain>
    </source>
</reference>
<dbReference type="InterPro" id="IPR001789">
    <property type="entry name" value="Sig_transdc_resp-reg_receiver"/>
</dbReference>
<dbReference type="PANTHER" id="PTHR44591">
    <property type="entry name" value="STRESS RESPONSE REGULATOR PROTEIN 1"/>
    <property type="match status" value="1"/>
</dbReference>
<evidence type="ECO:0000256" key="2">
    <source>
        <dbReference type="PROSITE-ProRule" id="PRU00169"/>
    </source>
</evidence>
<dbReference type="EMBL" id="BSUM01000001">
    <property type="protein sequence ID" value="GMA30024.1"/>
    <property type="molecule type" value="Genomic_DNA"/>
</dbReference>
<dbReference type="Pfam" id="PF00072">
    <property type="entry name" value="Response_reg"/>
    <property type="match status" value="1"/>
</dbReference>
<dbReference type="GO" id="GO:0000160">
    <property type="term" value="P:phosphorelay signal transduction system"/>
    <property type="evidence" value="ECO:0007669"/>
    <property type="project" value="InterPro"/>
</dbReference>
<keyword evidence="6" id="KW-1185">Reference proteome</keyword>
<protein>
    <submittedName>
        <fullName evidence="4">Response regulator</fullName>
    </submittedName>
</protein>
<comment type="caution">
    <text evidence="4">The sequence shown here is derived from an EMBL/GenBank/DDBJ whole genome shotgun (WGS) entry which is preliminary data.</text>
</comment>
<sequence length="131" mass="13832">MTDTRGHVMVVDDDDSIREVATLALELVGGWRVTTAGDGPAAIDAVRDARPDVVLLDVMMPGMDGITTLARLREVPGAAEVPVVLMTAKAATGEEPEWQGLDILGVIAKPFDPMTLAARVAELLDARGADR</sequence>
<proteinExistence type="predicted"/>
<feature type="domain" description="Response regulatory" evidence="3">
    <location>
        <begin position="7"/>
        <end position="124"/>
    </location>
</feature>
<reference evidence="4" key="2">
    <citation type="submission" date="2023-02" db="EMBL/GenBank/DDBJ databases">
        <authorList>
            <person name="Sun Q."/>
            <person name="Mori K."/>
        </authorList>
    </citation>
    <scope>NUCLEOTIDE SEQUENCE</scope>
    <source>
        <strain evidence="4">NBRC 112290</strain>
    </source>
</reference>
<dbReference type="InterPro" id="IPR050595">
    <property type="entry name" value="Bact_response_regulator"/>
</dbReference>
<dbReference type="RefSeq" id="WP_284248438.1">
    <property type="nucleotide sequence ID" value="NZ_BSUM01000001.1"/>
</dbReference>
<feature type="modified residue" description="4-aspartylphosphate" evidence="2">
    <location>
        <position position="57"/>
    </location>
</feature>
<accession>A0AA37UGN7</accession>
<evidence type="ECO:0000313" key="6">
    <source>
        <dbReference type="Proteomes" id="UP001157161"/>
    </source>
</evidence>
<dbReference type="Gene3D" id="3.40.50.2300">
    <property type="match status" value="1"/>
</dbReference>
<keyword evidence="1 2" id="KW-0597">Phosphoprotein</keyword>
<gene>
    <name evidence="4" type="ORF">GCM10025875_00160</name>
    <name evidence="5" type="ORF">GCM10025875_34620</name>
</gene>
<name>A0AA37UGN7_9MICO</name>
<dbReference type="EMBL" id="BSUM01000001">
    <property type="protein sequence ID" value="GMA33470.1"/>
    <property type="molecule type" value="Genomic_DNA"/>
</dbReference>
<dbReference type="AlphaFoldDB" id="A0AA37UGN7"/>
<organism evidence="4 6">
    <name type="scientific">Litorihabitans aurantiacus</name>
    <dbReference type="NCBI Taxonomy" id="1930061"/>
    <lineage>
        <taxon>Bacteria</taxon>
        <taxon>Bacillati</taxon>
        <taxon>Actinomycetota</taxon>
        <taxon>Actinomycetes</taxon>
        <taxon>Micrococcales</taxon>
        <taxon>Beutenbergiaceae</taxon>
        <taxon>Litorihabitans</taxon>
    </lineage>
</organism>
<dbReference type="Proteomes" id="UP001157161">
    <property type="component" value="Unassembled WGS sequence"/>
</dbReference>